<keyword evidence="2" id="KW-1133">Transmembrane helix</keyword>
<proteinExistence type="predicted"/>
<evidence type="ECO:0000313" key="4">
    <source>
        <dbReference type="Proteomes" id="UP000526734"/>
    </source>
</evidence>
<accession>A0A7W3VVH1</accession>
<gene>
    <name evidence="3" type="ORF">H4281_10445</name>
</gene>
<dbReference type="InterPro" id="IPR021449">
    <property type="entry name" value="DUF3099"/>
</dbReference>
<keyword evidence="2" id="KW-0812">Transmembrane</keyword>
<organism evidence="3 4">
    <name type="scientific">Amycolatopsis dendrobii</name>
    <dbReference type="NCBI Taxonomy" id="2760662"/>
    <lineage>
        <taxon>Bacteria</taxon>
        <taxon>Bacillati</taxon>
        <taxon>Actinomycetota</taxon>
        <taxon>Actinomycetes</taxon>
        <taxon>Pseudonocardiales</taxon>
        <taxon>Pseudonocardiaceae</taxon>
        <taxon>Amycolatopsis</taxon>
    </lineage>
</organism>
<dbReference type="RefSeq" id="WP_182890909.1">
    <property type="nucleotide sequence ID" value="NZ_JACGZW010000003.1"/>
</dbReference>
<feature type="transmembrane region" description="Helical" evidence="2">
    <location>
        <begin position="63"/>
        <end position="83"/>
    </location>
</feature>
<keyword evidence="2" id="KW-0472">Membrane</keyword>
<dbReference type="EMBL" id="JACGZW010000003">
    <property type="protein sequence ID" value="MBB1153547.1"/>
    <property type="molecule type" value="Genomic_DNA"/>
</dbReference>
<feature type="transmembrane region" description="Helical" evidence="2">
    <location>
        <begin position="41"/>
        <end position="57"/>
    </location>
</feature>
<evidence type="ECO:0000256" key="1">
    <source>
        <dbReference type="SAM" id="MobiDB-lite"/>
    </source>
</evidence>
<dbReference type="AlphaFoldDB" id="A0A7W3VVH1"/>
<dbReference type="Pfam" id="PF11298">
    <property type="entry name" value="DUF3099"/>
    <property type="match status" value="1"/>
</dbReference>
<dbReference type="Proteomes" id="UP000526734">
    <property type="component" value="Unassembled WGS sequence"/>
</dbReference>
<protein>
    <submittedName>
        <fullName evidence="3">DUF3099 domain-containing protein</fullName>
    </submittedName>
</protein>
<comment type="caution">
    <text evidence="3">The sequence shown here is derived from an EMBL/GenBank/DDBJ whole genome shotgun (WGS) entry which is preliminary data.</text>
</comment>
<reference evidence="3 4" key="1">
    <citation type="submission" date="2020-08" db="EMBL/GenBank/DDBJ databases">
        <title>Amycolatopsis sp. nov. DR6-1 isolated from Dendrobium heterocarpum.</title>
        <authorList>
            <person name="Tedsree N."/>
            <person name="Kuncharoen N."/>
            <person name="Likhitwitayawuid K."/>
            <person name="Tanasupawat S."/>
        </authorList>
    </citation>
    <scope>NUCLEOTIDE SEQUENCE [LARGE SCALE GENOMIC DNA]</scope>
    <source>
        <strain evidence="3 4">DR6-1</strain>
    </source>
</reference>
<keyword evidence="4" id="KW-1185">Reference proteome</keyword>
<feature type="region of interest" description="Disordered" evidence="1">
    <location>
        <begin position="1"/>
        <end position="20"/>
    </location>
</feature>
<evidence type="ECO:0000256" key="2">
    <source>
        <dbReference type="SAM" id="Phobius"/>
    </source>
</evidence>
<sequence>MERGGGAVNAPHGADPRPEPVLITEAEPSLDDQLAARKRKYVIMMVCRIPCLILAGLTYHTWWLAILFLVISVPLPWIAVLIANDRPPKKSEKVNRYARDARQIEGRKHRVIDG</sequence>
<evidence type="ECO:0000313" key="3">
    <source>
        <dbReference type="EMBL" id="MBB1153547.1"/>
    </source>
</evidence>
<name>A0A7W3VVH1_9PSEU</name>